<reference evidence="2" key="1">
    <citation type="submission" date="2016-06" db="EMBL/GenBank/DDBJ databases">
        <title>Parallel loss of symbiosis genes in relatives of nitrogen-fixing non-legume Parasponia.</title>
        <authorList>
            <person name="Van Velzen R."/>
            <person name="Holmer R."/>
            <person name="Bu F."/>
            <person name="Rutten L."/>
            <person name="Van Zeijl A."/>
            <person name="Liu W."/>
            <person name="Santuari L."/>
            <person name="Cao Q."/>
            <person name="Sharma T."/>
            <person name="Shen D."/>
            <person name="Roswanjaya Y."/>
            <person name="Wardhani T."/>
            <person name="Kalhor M.S."/>
            <person name="Jansen J."/>
            <person name="Van den Hoogen J."/>
            <person name="Gungor B."/>
            <person name="Hartog M."/>
            <person name="Hontelez J."/>
            <person name="Verver J."/>
            <person name="Yang W.-C."/>
            <person name="Schijlen E."/>
            <person name="Repin R."/>
            <person name="Schilthuizen M."/>
            <person name="Schranz E."/>
            <person name="Heidstra R."/>
            <person name="Miyata K."/>
            <person name="Fedorova E."/>
            <person name="Kohlen W."/>
            <person name="Bisseling T."/>
            <person name="Smit S."/>
            <person name="Geurts R."/>
        </authorList>
    </citation>
    <scope>NUCLEOTIDE SEQUENCE [LARGE SCALE GENOMIC DNA]</scope>
    <source>
        <strain evidence="2">cv. WU1-14</strain>
    </source>
</reference>
<proteinExistence type="predicted"/>
<gene>
    <name evidence="1" type="ORF">PanWU01x14_359980</name>
</gene>
<comment type="caution">
    <text evidence="1">The sequence shown here is derived from an EMBL/GenBank/DDBJ whole genome shotgun (WGS) entry which is preliminary data.</text>
</comment>
<evidence type="ECO:0000313" key="1">
    <source>
        <dbReference type="EMBL" id="PON32591.1"/>
    </source>
</evidence>
<evidence type="ECO:0000313" key="2">
    <source>
        <dbReference type="Proteomes" id="UP000237105"/>
    </source>
</evidence>
<dbReference type="EMBL" id="JXTB01000800">
    <property type="protein sequence ID" value="PON32591.1"/>
    <property type="molecule type" value="Genomic_DNA"/>
</dbReference>
<dbReference type="AlphaFoldDB" id="A0A2P5A7R1"/>
<sequence length="112" mass="12114">MSGGSVPLSRLDRKLRILSASSFPRVLVGIWPKSPTPGSRTATTLEPFKLQLTPTQVVHTGLSASQLTLWPCGTTEMKSRRALLSESMSAIVRSVKIYEMKSNAAQNIGGLM</sequence>
<name>A0A2P5A7R1_PARAD</name>
<accession>A0A2P5A7R1</accession>
<organism evidence="1 2">
    <name type="scientific">Parasponia andersonii</name>
    <name type="common">Sponia andersonii</name>
    <dbReference type="NCBI Taxonomy" id="3476"/>
    <lineage>
        <taxon>Eukaryota</taxon>
        <taxon>Viridiplantae</taxon>
        <taxon>Streptophyta</taxon>
        <taxon>Embryophyta</taxon>
        <taxon>Tracheophyta</taxon>
        <taxon>Spermatophyta</taxon>
        <taxon>Magnoliopsida</taxon>
        <taxon>eudicotyledons</taxon>
        <taxon>Gunneridae</taxon>
        <taxon>Pentapetalae</taxon>
        <taxon>rosids</taxon>
        <taxon>fabids</taxon>
        <taxon>Rosales</taxon>
        <taxon>Cannabaceae</taxon>
        <taxon>Parasponia</taxon>
    </lineage>
</organism>
<keyword evidence="2" id="KW-1185">Reference proteome</keyword>
<dbReference type="Proteomes" id="UP000237105">
    <property type="component" value="Unassembled WGS sequence"/>
</dbReference>
<dbReference type="OrthoDB" id="10322995at2759"/>
<protein>
    <submittedName>
        <fullName evidence="1">Uncharacterized protein</fullName>
    </submittedName>
</protein>